<accession>A0AA90R4Y9</accession>
<dbReference type="Proteomes" id="UP001178888">
    <property type="component" value="Unassembled WGS sequence"/>
</dbReference>
<dbReference type="RefSeq" id="WP_308912815.1">
    <property type="nucleotide sequence ID" value="NZ_JAVGVR010000001.1"/>
</dbReference>
<organism evidence="1 2">
    <name type="scientific">Bacillus salipaludis</name>
    <dbReference type="NCBI Taxonomy" id="2547811"/>
    <lineage>
        <taxon>Bacteria</taxon>
        <taxon>Bacillati</taxon>
        <taxon>Bacillota</taxon>
        <taxon>Bacilli</taxon>
        <taxon>Bacillales</taxon>
        <taxon>Bacillaceae</taxon>
        <taxon>Bacillus</taxon>
    </lineage>
</organism>
<name>A0AA90R4Y9_9BACI</name>
<dbReference type="AlphaFoldDB" id="A0AA90R4Y9"/>
<keyword evidence="2" id="KW-1185">Reference proteome</keyword>
<evidence type="ECO:0000313" key="1">
    <source>
        <dbReference type="EMBL" id="MDQ6595116.1"/>
    </source>
</evidence>
<evidence type="ECO:0000313" key="2">
    <source>
        <dbReference type="Proteomes" id="UP001178888"/>
    </source>
</evidence>
<comment type="caution">
    <text evidence="1">The sequence shown here is derived from an EMBL/GenBank/DDBJ whole genome shotgun (WGS) entry which is preliminary data.</text>
</comment>
<dbReference type="EMBL" id="JAVGVR010000001">
    <property type="protein sequence ID" value="MDQ6595116.1"/>
    <property type="molecule type" value="Genomic_DNA"/>
</dbReference>
<protein>
    <submittedName>
        <fullName evidence="1">Uncharacterized protein</fullName>
    </submittedName>
</protein>
<sequence>MEHKSRSMEHKQGESEHKMNAMEHKLEIPLKKVIKKGGINEKRSSRLKMGWENELSQARPGFLKGKKLMGTYNGGVRT</sequence>
<proteinExistence type="predicted"/>
<gene>
    <name evidence="1" type="ORF">RCG21_01385</name>
</gene>
<reference evidence="1" key="1">
    <citation type="submission" date="2023-08" db="EMBL/GenBank/DDBJ databases">
        <title>Nitrogen cycling bacteria in agricultural field soils.</title>
        <authorList>
            <person name="Jang J."/>
        </authorList>
    </citation>
    <scope>NUCLEOTIDE SEQUENCE</scope>
    <source>
        <strain evidence="1">PS3-36</strain>
    </source>
</reference>